<evidence type="ECO:0000313" key="2">
    <source>
        <dbReference type="Proteomes" id="UP000243197"/>
    </source>
</evidence>
<gene>
    <name evidence="1" type="ORF">JBKA6_0988</name>
</gene>
<sequence>MQRKYLKDYPFNLKKLSNDMITTLFGNIFSRSKRNCR</sequence>
<dbReference type="EMBL" id="AP014564">
    <property type="protein sequence ID" value="BAV95001.1"/>
    <property type="molecule type" value="Genomic_DNA"/>
</dbReference>
<evidence type="ECO:0000313" key="1">
    <source>
        <dbReference type="EMBL" id="BAV95001.1"/>
    </source>
</evidence>
<keyword evidence="2" id="KW-1185">Reference proteome</keyword>
<proteinExistence type="predicted"/>
<name>A0A1J1DYN3_9FLAO</name>
<protein>
    <submittedName>
        <fullName evidence="1">Uncharacterized protein</fullName>
    </submittedName>
</protein>
<accession>A0A1J1DYN3</accession>
<dbReference type="Proteomes" id="UP000243197">
    <property type="component" value="Chromosome"/>
</dbReference>
<organism evidence="1 2">
    <name type="scientific">Ichthyobacterium seriolicida</name>
    <dbReference type="NCBI Taxonomy" id="242600"/>
    <lineage>
        <taxon>Bacteria</taxon>
        <taxon>Pseudomonadati</taxon>
        <taxon>Bacteroidota</taxon>
        <taxon>Flavobacteriia</taxon>
        <taxon>Flavobacteriales</taxon>
        <taxon>Ichthyobacteriaceae</taxon>
        <taxon>Ichthyobacterium</taxon>
    </lineage>
</organism>
<dbReference type="AlphaFoldDB" id="A0A1J1DYN3"/>
<dbReference type="KEGG" id="ise:JBKA6_0988"/>
<reference evidence="1 2" key="1">
    <citation type="submission" date="2014-03" db="EMBL/GenBank/DDBJ databases">
        <title>complete genome sequence of Flavobacteriaceae bacterium JBKA-6.</title>
        <authorList>
            <person name="Takano T."/>
            <person name="Nakamura Y."/>
            <person name="Takuma S."/>
            <person name="Yasuike M."/>
            <person name="Matsuyama T."/>
            <person name="Sakai T."/>
            <person name="Fujiwara A."/>
            <person name="Kimoto K."/>
            <person name="Fukuda Y."/>
            <person name="Kondo H."/>
            <person name="Hirono I."/>
            <person name="Nakayasu C."/>
        </authorList>
    </citation>
    <scope>NUCLEOTIDE SEQUENCE [LARGE SCALE GENOMIC DNA]</scope>
    <source>
        <strain evidence="1 2">JBKA-6</strain>
    </source>
</reference>